<dbReference type="AlphaFoldDB" id="A0A8D5FIC2"/>
<evidence type="ECO:0000259" key="1">
    <source>
        <dbReference type="PROSITE" id="PS50006"/>
    </source>
</evidence>
<reference evidence="2" key="1">
    <citation type="submission" date="2020-09" db="EMBL/GenBank/DDBJ databases">
        <title>Desulfogranum mesoprofundum gen. nov., sp. nov., a novel mesophilic, sulfate-reducing chemolithoautotroph isolated from a deep-sea hydrothermal vent chimney in the Suiyo Seamount.</title>
        <authorList>
            <person name="Hashimoto Y."/>
            <person name="Nakagawa S."/>
        </authorList>
    </citation>
    <scope>NUCLEOTIDE SEQUENCE</scope>
    <source>
        <strain evidence="2">KT2</strain>
    </source>
</reference>
<dbReference type="EMBL" id="AP024086">
    <property type="protein sequence ID" value="BCL61903.1"/>
    <property type="molecule type" value="Genomic_DNA"/>
</dbReference>
<organism evidence="2 3">
    <name type="scientific">Desulfomarina profundi</name>
    <dbReference type="NCBI Taxonomy" id="2772557"/>
    <lineage>
        <taxon>Bacteria</taxon>
        <taxon>Pseudomonadati</taxon>
        <taxon>Thermodesulfobacteriota</taxon>
        <taxon>Desulfobulbia</taxon>
        <taxon>Desulfobulbales</taxon>
        <taxon>Desulfobulbaceae</taxon>
        <taxon>Desulfomarina</taxon>
    </lineage>
</organism>
<accession>A0A8D5FIC2</accession>
<dbReference type="Pfam" id="PF00498">
    <property type="entry name" value="FHA"/>
    <property type="match status" value="1"/>
</dbReference>
<dbReference type="Proteomes" id="UP000826725">
    <property type="component" value="Chromosome"/>
</dbReference>
<protein>
    <recommendedName>
        <fullName evidence="1">FHA domain-containing protein</fullName>
    </recommendedName>
</protein>
<dbReference type="CDD" id="cd00060">
    <property type="entry name" value="FHA"/>
    <property type="match status" value="1"/>
</dbReference>
<dbReference type="InterPro" id="IPR000253">
    <property type="entry name" value="FHA_dom"/>
</dbReference>
<dbReference type="PROSITE" id="PS50006">
    <property type="entry name" value="FHA_DOMAIN"/>
    <property type="match status" value="1"/>
</dbReference>
<evidence type="ECO:0000313" key="3">
    <source>
        <dbReference type="Proteomes" id="UP000826725"/>
    </source>
</evidence>
<evidence type="ECO:0000313" key="2">
    <source>
        <dbReference type="EMBL" id="BCL61903.1"/>
    </source>
</evidence>
<gene>
    <name evidence="2" type="ORF">DGMP_25960</name>
</gene>
<keyword evidence="3" id="KW-1185">Reference proteome</keyword>
<sequence>MDEKKEILERYLPKGALKALTGDAVEAVPVNHIDEDLIVIREFPFKVGRESRVAKINGRLEAIERPKKDMNSKPNNDLYLIDRGHLLNISREHFQIELREDGKFYLVDRGSACGTRVGEVVLGERIKVV</sequence>
<dbReference type="KEGG" id="dbk:DGMP_25960"/>
<dbReference type="SMART" id="SM00240">
    <property type="entry name" value="FHA"/>
    <property type="match status" value="1"/>
</dbReference>
<feature type="domain" description="FHA" evidence="1">
    <location>
        <begin position="45"/>
        <end position="122"/>
    </location>
</feature>
<dbReference type="RefSeq" id="WP_228854316.1">
    <property type="nucleotide sequence ID" value="NZ_AP024086.1"/>
</dbReference>
<name>A0A8D5FIC2_9BACT</name>
<proteinExistence type="predicted"/>